<dbReference type="InterPro" id="IPR002932">
    <property type="entry name" value="Glu_synthdom"/>
</dbReference>
<dbReference type="FunFam" id="2.160.20.60:FF:000001">
    <property type="entry name" value="Glutamate synthase, large subunit"/>
    <property type="match status" value="1"/>
</dbReference>
<dbReference type="PROSITE" id="PS51278">
    <property type="entry name" value="GATASE_TYPE_2"/>
    <property type="match status" value="1"/>
</dbReference>
<keyword evidence="6" id="KW-0028">Amino-acid biosynthesis</keyword>
<keyword evidence="13" id="KW-0408">Iron</keyword>
<evidence type="ECO:0000256" key="20">
    <source>
        <dbReference type="ARBA" id="ARBA00079921"/>
    </source>
</evidence>
<keyword evidence="8" id="KW-0288">FMN</keyword>
<proteinExistence type="inferred from homology"/>
<evidence type="ECO:0000256" key="12">
    <source>
        <dbReference type="ARBA" id="ARBA00023002"/>
    </source>
</evidence>
<name>A0A5K7ZTM7_9BACT</name>
<comment type="pathway">
    <text evidence="17">Amino-acid biosynthesis; L-glutamate biosynthesis via GLT pathway; L-glutamate from 2-oxoglutarate and L-glutamine (NADP(+) route): step 1/1.</text>
</comment>
<comment type="similarity">
    <text evidence="4">Belongs to the glutamate synthase family.</text>
</comment>
<organism evidence="22 23">
    <name type="scientific">Desulfosarcina ovata subsp. sediminis</name>
    <dbReference type="NCBI Taxonomy" id="885957"/>
    <lineage>
        <taxon>Bacteria</taxon>
        <taxon>Pseudomonadati</taxon>
        <taxon>Thermodesulfobacteriota</taxon>
        <taxon>Desulfobacteria</taxon>
        <taxon>Desulfobacterales</taxon>
        <taxon>Desulfosarcinaceae</taxon>
        <taxon>Desulfosarcina</taxon>
    </lineage>
</organism>
<evidence type="ECO:0000256" key="2">
    <source>
        <dbReference type="ARBA" id="ARBA00001927"/>
    </source>
</evidence>
<keyword evidence="12" id="KW-0560">Oxidoreductase</keyword>
<dbReference type="KEGG" id="dov:DSCO28_41240"/>
<sequence>MPTMTPIAQDACARGLYPPTFEHDACGVGMICDIHNRKRHGLIRDALQILVNLTHRGACGCDATTGDGAGILMQKPHAFLHQAARENGIQLPGESDYAAGLVFLPVDENRRRMAQGIIEDAAGRMGLAFLGWRDVPVRPEAAGDLARQAMPVIRMAFVGKGPSGGDDPAFERQLFLMRKASENSFREAGDPGEDRFHMVSLSARTLIYKGMLLADQMSAFFPDLLDPSMASALALVHQRYSTNTFPSWRLAQPFRYLCHNGEINTVRGNINWMRARESLFRDGETGRPITGLSPVCDPEGSDSAILDNALELLLHTGRPLAQCVMMLIPEAWQHHATMGSAKRDFYRYHSCFMEPWDGPAAVPFTDGIQVGAVLDRNGLRPSRYTVTRDGRVIMASETGVLPVEPANVLHKGRLEPGRMFLVDLEQHRIIHDDEIKQTMAARRPYGRWLEENLLQMADLTAVEPPPPPTGDALLAAQRRFGYTAEDLKLILAPMAVKGMEPTGSMGDDIPLAILSRRPRLLYDYFRQLFAQVTNPPLDAIREQLVTSLATPIGREHNLFAETPLQCRQLYLAQPILTPAELDTIRGAGHADLQSAELSICWPLADGGAGLARAIEALCRFAVRQVETGARLLILSDRDIPDDHVPIPALLATAAVHHHLIRAGLRAGCGLIVETGEAREIHHFCCLLGYGAGAVVPWLALASIDALSKTGRLEDTDGATARNRYIQAVNKGILKVLSKMGISTLQSYRGAQIFECVGLNRSVVERWFSGTVSRIGGADVDTIAREIVLRYGDGEMAATALNDDLLAPGGRYKWRRDGEVHQYNPETIPALQQAVRQSDASAWRRFSDAVIRINRQEGLIRGLFEFKPAERPLSIEAVAPWTEIVKRFKTGAMSYGSISKEAHETQAIAMNRIGGKSNSGEGGEDADRFVRDANGDFRNSAIKQIASGRFGVTITYLASAVELQIKMAQGAKPGEGGQLPGEKVYPWIARTRHSTPYVGLISPPPHHDIYSIEDLAQLIFDLKCANPKARINVKLVSEVGVGTVAAGVAKAGADVILISGEVGGTGASPLTSIRYGGLPWELGLSEAQQTLIVNGLRDRVVLECDGQLKTAHDVAVACLLGAQEFGFGTLSLVALGCVMMRVCHLNTCPVGIATQDPELRKKFAGKPEHLVQLMRFIAEDLRVIMARLGFRTIDEMAGRVDRLAAGPALDHWKARSLDLSPILHRPEAPAYVQRLCVPDLAPGEASEEPDRDLLRRAEAALERGEPVKIDLTITNVQRTLGTRLSYAVARRYGETGLPDGTIVIDAVGSAGQSFFAFGAPGITVHVRGDANDYFGKGLCGATLAIQPPDDAAYVAEENIIIGNVALYGATGGRAFIRGMAGERFAVRNSGAWAVVEGVGDHGCEYMTGGRVVVLGPTGRNFAAGMSGGVAYVLEDETGQFKGVQCNRESVDLDPVDAADESELIGLIEAHAEATGSRVARRLLDDRWAVRSRFVKVMPREYKRALARIDRE</sequence>
<dbReference type="CDD" id="cd00982">
    <property type="entry name" value="gltB_C"/>
    <property type="match status" value="1"/>
</dbReference>
<evidence type="ECO:0000256" key="11">
    <source>
        <dbReference type="ARBA" id="ARBA00022962"/>
    </source>
</evidence>
<dbReference type="GO" id="GO:0006537">
    <property type="term" value="P:glutamate biosynthetic process"/>
    <property type="evidence" value="ECO:0007669"/>
    <property type="project" value="UniProtKB-KW"/>
</dbReference>
<dbReference type="FunFam" id="3.60.20.10:FF:000001">
    <property type="entry name" value="Glutamate synthase, large subunit"/>
    <property type="match status" value="1"/>
</dbReference>
<dbReference type="InterPro" id="IPR029055">
    <property type="entry name" value="Ntn_hydrolases_N"/>
</dbReference>
<dbReference type="GO" id="GO:0004355">
    <property type="term" value="F:glutamate synthase (NADPH) activity"/>
    <property type="evidence" value="ECO:0007669"/>
    <property type="project" value="UniProtKB-EC"/>
</dbReference>
<evidence type="ECO:0000256" key="6">
    <source>
        <dbReference type="ARBA" id="ARBA00022605"/>
    </source>
</evidence>
<dbReference type="Proteomes" id="UP000425960">
    <property type="component" value="Chromosome"/>
</dbReference>
<dbReference type="CDD" id="cd00713">
    <property type="entry name" value="GltS"/>
    <property type="match status" value="1"/>
</dbReference>
<dbReference type="PANTHER" id="PTHR11938">
    <property type="entry name" value="FAD NADPH DEHYDROGENASE/OXIDOREDUCTASE"/>
    <property type="match status" value="1"/>
</dbReference>
<dbReference type="GO" id="GO:0046872">
    <property type="term" value="F:metal ion binding"/>
    <property type="evidence" value="ECO:0007669"/>
    <property type="project" value="UniProtKB-KW"/>
</dbReference>
<dbReference type="Pfam" id="PF01645">
    <property type="entry name" value="Glu_synthase"/>
    <property type="match status" value="1"/>
</dbReference>
<evidence type="ECO:0000256" key="15">
    <source>
        <dbReference type="ARBA" id="ARBA00023164"/>
    </source>
</evidence>
<dbReference type="InterPro" id="IPR036485">
    <property type="entry name" value="Glu_synth_asu_C_sf"/>
</dbReference>
<dbReference type="InterPro" id="IPR006982">
    <property type="entry name" value="Glu_synth_centr_N"/>
</dbReference>
<reference evidence="22 23" key="1">
    <citation type="submission" date="2019-11" db="EMBL/GenBank/DDBJ databases">
        <title>Comparative genomics of hydrocarbon-degrading Desulfosarcina strains.</title>
        <authorList>
            <person name="Watanabe M."/>
            <person name="Kojima H."/>
            <person name="Fukui M."/>
        </authorList>
    </citation>
    <scope>NUCLEOTIDE SEQUENCE [LARGE SCALE GENOMIC DNA]</scope>
    <source>
        <strain evidence="22 23">28bB2T</strain>
    </source>
</reference>
<evidence type="ECO:0000256" key="7">
    <source>
        <dbReference type="ARBA" id="ARBA00022630"/>
    </source>
</evidence>
<keyword evidence="14" id="KW-0411">Iron-sulfur</keyword>
<evidence type="ECO:0000256" key="4">
    <source>
        <dbReference type="ARBA" id="ARBA00009716"/>
    </source>
</evidence>
<evidence type="ECO:0000256" key="16">
    <source>
        <dbReference type="ARBA" id="ARBA00023291"/>
    </source>
</evidence>
<comment type="catalytic activity">
    <reaction evidence="18">
        <text>2 L-glutamate + NADP(+) = L-glutamine + 2-oxoglutarate + NADPH + H(+)</text>
        <dbReference type="Rhea" id="RHEA:15501"/>
        <dbReference type="ChEBI" id="CHEBI:15378"/>
        <dbReference type="ChEBI" id="CHEBI:16810"/>
        <dbReference type="ChEBI" id="CHEBI:29985"/>
        <dbReference type="ChEBI" id="CHEBI:57783"/>
        <dbReference type="ChEBI" id="CHEBI:58349"/>
        <dbReference type="ChEBI" id="CHEBI:58359"/>
        <dbReference type="EC" id="1.4.1.13"/>
    </reaction>
</comment>
<feature type="domain" description="Glutamine amidotransferase type-2" evidence="21">
    <location>
        <begin position="26"/>
        <end position="425"/>
    </location>
</feature>
<keyword evidence="16" id="KW-0003">3Fe-4S</keyword>
<evidence type="ECO:0000256" key="1">
    <source>
        <dbReference type="ARBA" id="ARBA00001917"/>
    </source>
</evidence>
<keyword evidence="11" id="KW-0315">Glutamine amidotransferase</keyword>
<evidence type="ECO:0000256" key="10">
    <source>
        <dbReference type="ARBA" id="ARBA00022827"/>
    </source>
</evidence>
<keyword evidence="7" id="KW-0285">Flavoprotein</keyword>
<dbReference type="Pfam" id="PF01493">
    <property type="entry name" value="GXGXG"/>
    <property type="match status" value="1"/>
</dbReference>
<dbReference type="FunFam" id="3.20.20.70:FF:000031">
    <property type="entry name" value="Glutamate synthase 1 [NADH]"/>
    <property type="match status" value="1"/>
</dbReference>
<evidence type="ECO:0000256" key="5">
    <source>
        <dbReference type="ARBA" id="ARBA00012079"/>
    </source>
</evidence>
<gene>
    <name evidence="22" type="ORF">DSCO28_41240</name>
</gene>
<evidence type="ECO:0000256" key="3">
    <source>
        <dbReference type="ARBA" id="ARBA00001974"/>
    </source>
</evidence>
<dbReference type="PANTHER" id="PTHR11938:SF133">
    <property type="entry name" value="GLUTAMATE SYNTHASE (NADH)"/>
    <property type="match status" value="1"/>
</dbReference>
<evidence type="ECO:0000256" key="8">
    <source>
        <dbReference type="ARBA" id="ARBA00022643"/>
    </source>
</evidence>
<evidence type="ECO:0000313" key="23">
    <source>
        <dbReference type="Proteomes" id="UP000425960"/>
    </source>
</evidence>
<accession>A0A5K7ZTM7</accession>
<protein>
    <recommendedName>
        <fullName evidence="19">Glutamate synthase [NADPH] large chain</fullName>
        <ecNumber evidence="5">1.4.1.13</ecNumber>
    </recommendedName>
    <alternativeName>
        <fullName evidence="20">Glutamate synthase subunit alpha</fullName>
    </alternativeName>
</protein>
<dbReference type="InterPro" id="IPR050711">
    <property type="entry name" value="ET-N_metabolism_enzyme"/>
</dbReference>
<evidence type="ECO:0000256" key="17">
    <source>
        <dbReference type="ARBA" id="ARBA00037898"/>
    </source>
</evidence>
<dbReference type="InterPro" id="IPR002489">
    <property type="entry name" value="Glu_synth_asu_C"/>
</dbReference>
<dbReference type="SUPFAM" id="SSF69336">
    <property type="entry name" value="Alpha subunit of glutamate synthase, C-terminal domain"/>
    <property type="match status" value="1"/>
</dbReference>
<dbReference type="GO" id="GO:0019676">
    <property type="term" value="P:ammonia assimilation cycle"/>
    <property type="evidence" value="ECO:0007669"/>
    <property type="project" value="TreeGrafter"/>
</dbReference>
<keyword evidence="15" id="KW-0314">Glutamate biosynthesis</keyword>
<dbReference type="EC" id="1.4.1.13" evidence="5"/>
<evidence type="ECO:0000256" key="9">
    <source>
        <dbReference type="ARBA" id="ARBA00022723"/>
    </source>
</evidence>
<comment type="cofactor">
    <cofactor evidence="3">
        <name>FAD</name>
        <dbReference type="ChEBI" id="CHEBI:57692"/>
    </cofactor>
</comment>
<dbReference type="NCBIfam" id="NF008730">
    <property type="entry name" value="PRK11750.1"/>
    <property type="match status" value="1"/>
</dbReference>
<dbReference type="Pfam" id="PF00310">
    <property type="entry name" value="GATase_2"/>
    <property type="match status" value="1"/>
</dbReference>
<dbReference type="Gene3D" id="2.160.20.60">
    <property type="entry name" value="Glutamate synthase, alpha subunit, C-terminal domain"/>
    <property type="match status" value="1"/>
</dbReference>
<dbReference type="InterPro" id="IPR013785">
    <property type="entry name" value="Aldolase_TIM"/>
</dbReference>
<dbReference type="SUPFAM" id="SSF51395">
    <property type="entry name" value="FMN-linked oxidoreductases"/>
    <property type="match status" value="1"/>
</dbReference>
<evidence type="ECO:0000313" key="22">
    <source>
        <dbReference type="EMBL" id="BBO83558.1"/>
    </source>
</evidence>
<dbReference type="SUPFAM" id="SSF56235">
    <property type="entry name" value="N-terminal nucleophile aminohydrolases (Ntn hydrolases)"/>
    <property type="match status" value="1"/>
</dbReference>
<evidence type="ECO:0000256" key="18">
    <source>
        <dbReference type="ARBA" id="ARBA00048151"/>
    </source>
</evidence>
<evidence type="ECO:0000256" key="19">
    <source>
        <dbReference type="ARBA" id="ARBA00072108"/>
    </source>
</evidence>
<keyword evidence="9" id="KW-0479">Metal-binding</keyword>
<comment type="cofactor">
    <cofactor evidence="2">
        <name>[3Fe-4S] cluster</name>
        <dbReference type="ChEBI" id="CHEBI:21137"/>
    </cofactor>
</comment>
<evidence type="ECO:0000256" key="13">
    <source>
        <dbReference type="ARBA" id="ARBA00023004"/>
    </source>
</evidence>
<evidence type="ECO:0000259" key="21">
    <source>
        <dbReference type="PROSITE" id="PS51278"/>
    </source>
</evidence>
<keyword evidence="10" id="KW-0274">FAD</keyword>
<evidence type="ECO:0000256" key="14">
    <source>
        <dbReference type="ARBA" id="ARBA00023014"/>
    </source>
</evidence>
<dbReference type="CDD" id="cd02808">
    <property type="entry name" value="GltS_FMN"/>
    <property type="match status" value="1"/>
</dbReference>
<dbReference type="GO" id="GO:0051538">
    <property type="term" value="F:3 iron, 4 sulfur cluster binding"/>
    <property type="evidence" value="ECO:0007669"/>
    <property type="project" value="UniProtKB-KW"/>
</dbReference>
<dbReference type="InterPro" id="IPR017932">
    <property type="entry name" value="GATase_2_dom"/>
</dbReference>
<comment type="cofactor">
    <cofactor evidence="1">
        <name>FMN</name>
        <dbReference type="ChEBI" id="CHEBI:58210"/>
    </cofactor>
</comment>
<dbReference type="Gene3D" id="3.20.20.70">
    <property type="entry name" value="Aldolase class I"/>
    <property type="match status" value="2"/>
</dbReference>
<dbReference type="Pfam" id="PF04898">
    <property type="entry name" value="Glu_syn_central"/>
    <property type="match status" value="1"/>
</dbReference>
<dbReference type="EMBL" id="AP021876">
    <property type="protein sequence ID" value="BBO83558.1"/>
    <property type="molecule type" value="Genomic_DNA"/>
</dbReference>
<dbReference type="Gene3D" id="3.60.20.10">
    <property type="entry name" value="Glutamine Phosphoribosylpyrophosphate, subunit 1, domain 1"/>
    <property type="match status" value="1"/>
</dbReference>